<comment type="caution">
    <text evidence="8">The sequence shown here is derived from an EMBL/GenBank/DDBJ whole genome shotgun (WGS) entry which is preliminary data.</text>
</comment>
<evidence type="ECO:0000256" key="5">
    <source>
        <dbReference type="ARBA" id="ARBA00023136"/>
    </source>
</evidence>
<dbReference type="Pfam" id="PF00884">
    <property type="entry name" value="Sulfatase"/>
    <property type="match status" value="1"/>
</dbReference>
<evidence type="ECO:0000256" key="3">
    <source>
        <dbReference type="ARBA" id="ARBA00022692"/>
    </source>
</evidence>
<dbReference type="PANTHER" id="PTHR47371:SF3">
    <property type="entry name" value="PHOSPHOGLYCEROL TRANSFERASE I"/>
    <property type="match status" value="1"/>
</dbReference>
<sequence length="644" mass="69968">MKTLISQTLKFLFLIFAAVVLSKLIFTLLNPNLRALLSTEGNAASLLWGLKLDLSATAALSLLATLAYFAENFWSRRFPLTRIVLLACLFWAVGSTAVDAIYTQDVGRHITFELFTGADMEGGLIGTALSDYPAHSAIALLLLAVSAILCKRLALPGFSIHSSYAGLALFWVASIGLPVTAVRGGWMDVPQTPMSVYNIGSPEQAKLAWNAPYAMTYYLRKGSRKAARQLSAAPREEDLQRVRQWAAPRAPALDGLKHANIILVLLESWTAADLHSYAAEADAAPFFDSLRAGSFSTSSMYADAQRTVEGMFSVFCSFPNPIGTGVAGTQLQTLPYRCLPRLLQEAGWQTHFVQGSGKGIVGAFAQSLGFEHSYGKSDPGFEGPTNHWGYMDDGVYAFAQRTMQALPFPFFMAINTNSTHDTFLPDEADYIYGKESPVAIRRAVTRHADGALERFIKAVREAAKEPTLVVLVADHTKTADGPGTTGKAIPFLMFSTDGSLPAQHRHVNASQRDIAPTIMEWLGGYVPWFTGKSLLNGGYDGKASFSQGSIVNWLEKDRMISFDSANEAAPAQCFNLDDAGLSQTRTACDAPDFRAMLEDALAYTRYTQDLLFSGKTAQYPFAPGEALRSDPVAPPVGSNRLAVR</sequence>
<feature type="transmembrane region" description="Helical" evidence="6">
    <location>
        <begin position="162"/>
        <end position="186"/>
    </location>
</feature>
<evidence type="ECO:0000313" key="9">
    <source>
        <dbReference type="Proteomes" id="UP000294692"/>
    </source>
</evidence>
<dbReference type="PANTHER" id="PTHR47371">
    <property type="entry name" value="LIPOTEICHOIC ACID SYNTHASE"/>
    <property type="match status" value="1"/>
</dbReference>
<feature type="transmembrane region" description="Helical" evidence="6">
    <location>
        <begin position="49"/>
        <end position="70"/>
    </location>
</feature>
<dbReference type="EMBL" id="SMBX01000005">
    <property type="protein sequence ID" value="TCU98353.1"/>
    <property type="molecule type" value="Genomic_DNA"/>
</dbReference>
<organism evidence="8 9">
    <name type="scientific">Paracandidimonas soli</name>
    <dbReference type="NCBI Taxonomy" id="1917182"/>
    <lineage>
        <taxon>Bacteria</taxon>
        <taxon>Pseudomonadati</taxon>
        <taxon>Pseudomonadota</taxon>
        <taxon>Betaproteobacteria</taxon>
        <taxon>Burkholderiales</taxon>
        <taxon>Alcaligenaceae</taxon>
        <taxon>Paracandidimonas</taxon>
    </lineage>
</organism>
<dbReference type="Proteomes" id="UP000294692">
    <property type="component" value="Unassembled WGS sequence"/>
</dbReference>
<evidence type="ECO:0000256" key="2">
    <source>
        <dbReference type="ARBA" id="ARBA00022475"/>
    </source>
</evidence>
<feature type="domain" description="Sulfatase N-terminal" evidence="7">
    <location>
        <begin position="260"/>
        <end position="523"/>
    </location>
</feature>
<dbReference type="Gene3D" id="3.40.720.10">
    <property type="entry name" value="Alkaline Phosphatase, subunit A"/>
    <property type="match status" value="1"/>
</dbReference>
<dbReference type="InterPro" id="IPR050448">
    <property type="entry name" value="OpgB/LTA_synthase_biosynth"/>
</dbReference>
<evidence type="ECO:0000259" key="7">
    <source>
        <dbReference type="Pfam" id="PF00884"/>
    </source>
</evidence>
<name>A0A4R3V4T3_9BURK</name>
<keyword evidence="8" id="KW-0808">Transferase</keyword>
<dbReference type="RefSeq" id="WP_132477022.1">
    <property type="nucleotide sequence ID" value="NZ_JBHRVM010000001.1"/>
</dbReference>
<dbReference type="GO" id="GO:0005886">
    <property type="term" value="C:plasma membrane"/>
    <property type="evidence" value="ECO:0007669"/>
    <property type="project" value="UniProtKB-SubCell"/>
</dbReference>
<evidence type="ECO:0000256" key="6">
    <source>
        <dbReference type="SAM" id="Phobius"/>
    </source>
</evidence>
<protein>
    <submittedName>
        <fullName evidence="8">Phosphoglycerol transferase MdoB-like AlkP superfamily enzyme</fullName>
    </submittedName>
</protein>
<evidence type="ECO:0000313" key="8">
    <source>
        <dbReference type="EMBL" id="TCU98353.1"/>
    </source>
</evidence>
<feature type="transmembrane region" description="Helical" evidence="6">
    <location>
        <begin position="82"/>
        <end position="102"/>
    </location>
</feature>
<dbReference type="AlphaFoldDB" id="A0A4R3V4T3"/>
<comment type="subcellular location">
    <subcellularLocation>
        <location evidence="1">Cell membrane</location>
        <topology evidence="1">Multi-pass membrane protein</topology>
    </subcellularLocation>
</comment>
<feature type="transmembrane region" description="Helical" evidence="6">
    <location>
        <begin position="12"/>
        <end position="29"/>
    </location>
</feature>
<gene>
    <name evidence="8" type="ORF">EV686_10550</name>
</gene>
<keyword evidence="3 6" id="KW-0812">Transmembrane</keyword>
<proteinExistence type="predicted"/>
<dbReference type="InterPro" id="IPR017850">
    <property type="entry name" value="Alkaline_phosphatase_core_sf"/>
</dbReference>
<evidence type="ECO:0000256" key="1">
    <source>
        <dbReference type="ARBA" id="ARBA00004651"/>
    </source>
</evidence>
<evidence type="ECO:0000256" key="4">
    <source>
        <dbReference type="ARBA" id="ARBA00022989"/>
    </source>
</evidence>
<dbReference type="SUPFAM" id="SSF53649">
    <property type="entry name" value="Alkaline phosphatase-like"/>
    <property type="match status" value="1"/>
</dbReference>
<keyword evidence="2" id="KW-1003">Cell membrane</keyword>
<keyword evidence="9" id="KW-1185">Reference proteome</keyword>
<accession>A0A4R3V4T3</accession>
<dbReference type="OrthoDB" id="9766107at2"/>
<reference evidence="8 9" key="1">
    <citation type="submission" date="2019-03" db="EMBL/GenBank/DDBJ databases">
        <title>Genomic Encyclopedia of Type Strains, Phase IV (KMG-IV): sequencing the most valuable type-strain genomes for metagenomic binning, comparative biology and taxonomic classification.</title>
        <authorList>
            <person name="Goeker M."/>
        </authorList>
    </citation>
    <scope>NUCLEOTIDE SEQUENCE [LARGE SCALE GENOMIC DNA]</scope>
    <source>
        <strain evidence="8 9">DSM 100048</strain>
    </source>
</reference>
<feature type="transmembrane region" description="Helical" evidence="6">
    <location>
        <begin position="132"/>
        <end position="150"/>
    </location>
</feature>
<dbReference type="GO" id="GO:0016740">
    <property type="term" value="F:transferase activity"/>
    <property type="evidence" value="ECO:0007669"/>
    <property type="project" value="UniProtKB-KW"/>
</dbReference>
<keyword evidence="4 6" id="KW-1133">Transmembrane helix</keyword>
<keyword evidence="5 6" id="KW-0472">Membrane</keyword>
<dbReference type="CDD" id="cd16015">
    <property type="entry name" value="LTA_synthase"/>
    <property type="match status" value="1"/>
</dbReference>
<dbReference type="InterPro" id="IPR000917">
    <property type="entry name" value="Sulfatase_N"/>
</dbReference>